<dbReference type="Pfam" id="PF19781">
    <property type="entry name" value="DUF6266"/>
    <property type="match status" value="1"/>
</dbReference>
<proteinExistence type="predicted"/>
<dbReference type="AlphaFoldDB" id="A0A4Q1KN92"/>
<dbReference type="EMBL" id="SBKQ01000009">
    <property type="protein sequence ID" value="RXR31493.1"/>
    <property type="molecule type" value="Genomic_DNA"/>
</dbReference>
<dbReference type="InterPro" id="IPR046233">
    <property type="entry name" value="DUF6266"/>
</dbReference>
<dbReference type="RefSeq" id="WP_129464659.1">
    <property type="nucleotide sequence ID" value="NZ_SBKQ01000009.1"/>
</dbReference>
<gene>
    <name evidence="1" type="ORF">EQG68_09535</name>
</gene>
<comment type="caution">
    <text evidence="1">The sequence shown here is derived from an EMBL/GenBank/DDBJ whole genome shotgun (WGS) entry which is preliminary data.</text>
</comment>
<dbReference type="Proteomes" id="UP000289734">
    <property type="component" value="Unassembled WGS sequence"/>
</dbReference>
<evidence type="ECO:0000313" key="2">
    <source>
        <dbReference type="Proteomes" id="UP000289734"/>
    </source>
</evidence>
<sequence>MGTYNKGILGAFYGKVGTVIGSTWRGKDVMRSLPRRSNRAATLLQQIQRDKFTLVANFLLPISTIPGRYFGAKGGLKTQKNQAMSYLMKQAALHNGTEAYWDFPKILLTRGDLLGLPSLTGVADTNQTVTVNWTNNSGQGNADATDTVLAVAYEETSGLIWSAEAIATRDTETVTLPLPAYWSGLAVHVWIAVVAADGKKYATSQYLNTITLD</sequence>
<evidence type="ECO:0000313" key="1">
    <source>
        <dbReference type="EMBL" id="RXR31493.1"/>
    </source>
</evidence>
<dbReference type="OrthoDB" id="821958at2"/>
<keyword evidence="2" id="KW-1185">Reference proteome</keyword>
<accession>A0A4Q1KN92</accession>
<organism evidence="1 2">
    <name type="scientific">Flavobacterium piscinae</name>
    <dbReference type="NCBI Taxonomy" id="2506424"/>
    <lineage>
        <taxon>Bacteria</taxon>
        <taxon>Pseudomonadati</taxon>
        <taxon>Bacteroidota</taxon>
        <taxon>Flavobacteriia</taxon>
        <taxon>Flavobacteriales</taxon>
        <taxon>Flavobacteriaceae</taxon>
        <taxon>Flavobacterium</taxon>
    </lineage>
</organism>
<reference evidence="2" key="1">
    <citation type="submission" date="2019-01" db="EMBL/GenBank/DDBJ databases">
        <title>Cytophagaceae bacterium strain CAR-16.</title>
        <authorList>
            <person name="Chen W.-M."/>
        </authorList>
    </citation>
    <scope>NUCLEOTIDE SEQUENCE [LARGE SCALE GENOMIC DNA]</scope>
    <source>
        <strain evidence="2">ICH-30</strain>
    </source>
</reference>
<protein>
    <submittedName>
        <fullName evidence="1">Uncharacterized protein</fullName>
    </submittedName>
</protein>
<name>A0A4Q1KN92_9FLAO</name>